<accession>A0A0D3J2N2</accession>
<reference evidence="1" key="2">
    <citation type="submission" date="2024-10" db="UniProtKB">
        <authorList>
            <consortium name="EnsemblProtists"/>
        </authorList>
    </citation>
    <scope>IDENTIFICATION</scope>
</reference>
<sequence length="56" mass="5820">MQAKSRSAWGEASARAMLSKDCGCGCANSRASHETLGGVMPAMAPMRVDFCVVVVS</sequence>
<name>A0A0D3J2N2_EMIH1</name>
<dbReference type="KEGG" id="ehx:EMIHUDRAFT_209731"/>
<protein>
    <submittedName>
        <fullName evidence="1">Uncharacterized protein</fullName>
    </submittedName>
</protein>
<dbReference type="RefSeq" id="XP_005770196.1">
    <property type="nucleotide sequence ID" value="XM_005770139.1"/>
</dbReference>
<evidence type="ECO:0000313" key="1">
    <source>
        <dbReference type="EnsemblProtists" id="EOD17767"/>
    </source>
</evidence>
<keyword evidence="2" id="KW-1185">Reference proteome</keyword>
<dbReference type="EnsemblProtists" id="EOD17767">
    <property type="protein sequence ID" value="EOD17767"/>
    <property type="gene ID" value="EMIHUDRAFT_209731"/>
</dbReference>
<evidence type="ECO:0000313" key="2">
    <source>
        <dbReference type="Proteomes" id="UP000013827"/>
    </source>
</evidence>
<dbReference type="Proteomes" id="UP000013827">
    <property type="component" value="Unassembled WGS sequence"/>
</dbReference>
<organism evidence="1 2">
    <name type="scientific">Emiliania huxleyi (strain CCMP1516)</name>
    <dbReference type="NCBI Taxonomy" id="280463"/>
    <lineage>
        <taxon>Eukaryota</taxon>
        <taxon>Haptista</taxon>
        <taxon>Haptophyta</taxon>
        <taxon>Prymnesiophyceae</taxon>
        <taxon>Isochrysidales</taxon>
        <taxon>Noelaerhabdaceae</taxon>
        <taxon>Emiliania</taxon>
    </lineage>
</organism>
<dbReference type="GeneID" id="17263975"/>
<dbReference type="AlphaFoldDB" id="A0A0D3J2N2"/>
<dbReference type="PaxDb" id="2903-EOD17767"/>
<reference evidence="2" key="1">
    <citation type="journal article" date="2013" name="Nature">
        <title>Pan genome of the phytoplankton Emiliania underpins its global distribution.</title>
        <authorList>
            <person name="Read B.A."/>
            <person name="Kegel J."/>
            <person name="Klute M.J."/>
            <person name="Kuo A."/>
            <person name="Lefebvre S.C."/>
            <person name="Maumus F."/>
            <person name="Mayer C."/>
            <person name="Miller J."/>
            <person name="Monier A."/>
            <person name="Salamov A."/>
            <person name="Young J."/>
            <person name="Aguilar M."/>
            <person name="Claverie J.M."/>
            <person name="Frickenhaus S."/>
            <person name="Gonzalez K."/>
            <person name="Herman E.K."/>
            <person name="Lin Y.C."/>
            <person name="Napier J."/>
            <person name="Ogata H."/>
            <person name="Sarno A.F."/>
            <person name="Shmutz J."/>
            <person name="Schroeder D."/>
            <person name="de Vargas C."/>
            <person name="Verret F."/>
            <person name="von Dassow P."/>
            <person name="Valentin K."/>
            <person name="Van de Peer Y."/>
            <person name="Wheeler G."/>
            <person name="Dacks J.B."/>
            <person name="Delwiche C.F."/>
            <person name="Dyhrman S.T."/>
            <person name="Glockner G."/>
            <person name="John U."/>
            <person name="Richards T."/>
            <person name="Worden A.Z."/>
            <person name="Zhang X."/>
            <person name="Grigoriev I.V."/>
            <person name="Allen A.E."/>
            <person name="Bidle K."/>
            <person name="Borodovsky M."/>
            <person name="Bowler C."/>
            <person name="Brownlee C."/>
            <person name="Cock J.M."/>
            <person name="Elias M."/>
            <person name="Gladyshev V.N."/>
            <person name="Groth M."/>
            <person name="Guda C."/>
            <person name="Hadaegh A."/>
            <person name="Iglesias-Rodriguez M.D."/>
            <person name="Jenkins J."/>
            <person name="Jones B.M."/>
            <person name="Lawson T."/>
            <person name="Leese F."/>
            <person name="Lindquist E."/>
            <person name="Lobanov A."/>
            <person name="Lomsadze A."/>
            <person name="Malik S.B."/>
            <person name="Marsh M.E."/>
            <person name="Mackinder L."/>
            <person name="Mock T."/>
            <person name="Mueller-Roeber B."/>
            <person name="Pagarete A."/>
            <person name="Parker M."/>
            <person name="Probert I."/>
            <person name="Quesneville H."/>
            <person name="Raines C."/>
            <person name="Rensing S.A."/>
            <person name="Riano-Pachon D.M."/>
            <person name="Richier S."/>
            <person name="Rokitta S."/>
            <person name="Shiraiwa Y."/>
            <person name="Soanes D.M."/>
            <person name="van der Giezen M."/>
            <person name="Wahlund T.M."/>
            <person name="Williams B."/>
            <person name="Wilson W."/>
            <person name="Wolfe G."/>
            <person name="Wurch L.L."/>
        </authorList>
    </citation>
    <scope>NUCLEOTIDE SEQUENCE</scope>
</reference>
<dbReference type="HOGENOM" id="CLU_3018297_0_0_1"/>
<proteinExistence type="predicted"/>